<evidence type="ECO:0000256" key="1">
    <source>
        <dbReference type="ARBA" id="ARBA00001957"/>
    </source>
</evidence>
<dbReference type="PROSITE" id="PS00455">
    <property type="entry name" value="AMP_BINDING"/>
    <property type="match status" value="1"/>
</dbReference>
<dbReference type="Gene3D" id="2.30.38.10">
    <property type="entry name" value="Luciferase, Domain 3"/>
    <property type="match status" value="1"/>
</dbReference>
<dbReference type="PANTHER" id="PTHR45527:SF1">
    <property type="entry name" value="FATTY ACID SYNTHASE"/>
    <property type="match status" value="1"/>
</dbReference>
<dbReference type="GO" id="GO:0005829">
    <property type="term" value="C:cytosol"/>
    <property type="evidence" value="ECO:0007669"/>
    <property type="project" value="TreeGrafter"/>
</dbReference>
<dbReference type="NCBIfam" id="TIGR01733">
    <property type="entry name" value="AA-adenyl-dom"/>
    <property type="match status" value="1"/>
</dbReference>
<dbReference type="SUPFAM" id="SSF52777">
    <property type="entry name" value="CoA-dependent acyltransferases"/>
    <property type="match status" value="4"/>
</dbReference>
<dbReference type="InterPro" id="IPR000873">
    <property type="entry name" value="AMP-dep_synth/lig_dom"/>
</dbReference>
<dbReference type="GO" id="GO:0044550">
    <property type="term" value="P:secondary metabolite biosynthetic process"/>
    <property type="evidence" value="ECO:0007669"/>
    <property type="project" value="TreeGrafter"/>
</dbReference>
<dbReference type="PROSITE" id="PS50075">
    <property type="entry name" value="CARRIER"/>
    <property type="match status" value="1"/>
</dbReference>
<feature type="region of interest" description="Disordered" evidence="5">
    <location>
        <begin position="1862"/>
        <end position="1902"/>
    </location>
</feature>
<feature type="region of interest" description="Disordered" evidence="5">
    <location>
        <begin position="455"/>
        <end position="484"/>
    </location>
</feature>
<keyword evidence="4" id="KW-0597">Phosphoprotein</keyword>
<feature type="compositionally biased region" description="Low complexity" evidence="5">
    <location>
        <begin position="2103"/>
        <end position="2118"/>
    </location>
</feature>
<dbReference type="GO" id="GO:0017000">
    <property type="term" value="P:antibiotic biosynthetic process"/>
    <property type="evidence" value="ECO:0007669"/>
    <property type="project" value="UniProtKB-ARBA"/>
</dbReference>
<reference evidence="7 8" key="1">
    <citation type="submission" date="2018-07" db="EMBL/GenBank/DDBJ databases">
        <title>Draft genome of the type strain Streptomyces armeniacus ATCC 15676.</title>
        <authorList>
            <person name="Labana P."/>
            <person name="Gosse J.T."/>
            <person name="Boddy C.N."/>
        </authorList>
    </citation>
    <scope>NUCLEOTIDE SEQUENCE [LARGE SCALE GENOMIC DNA]</scope>
    <source>
        <strain evidence="7 8">ATCC 15676</strain>
    </source>
</reference>
<dbReference type="EMBL" id="CP031320">
    <property type="protein sequence ID" value="AXK36540.1"/>
    <property type="molecule type" value="Genomic_DNA"/>
</dbReference>
<dbReference type="InterPro" id="IPR042099">
    <property type="entry name" value="ANL_N_sf"/>
</dbReference>
<accession>A0A345XY24</accession>
<evidence type="ECO:0000256" key="3">
    <source>
        <dbReference type="ARBA" id="ARBA00022450"/>
    </source>
</evidence>
<comment type="cofactor">
    <cofactor evidence="1">
        <name>pantetheine 4'-phosphate</name>
        <dbReference type="ChEBI" id="CHEBI:47942"/>
    </cofactor>
</comment>
<evidence type="ECO:0000259" key="6">
    <source>
        <dbReference type="PROSITE" id="PS50075"/>
    </source>
</evidence>
<dbReference type="KEGG" id="sarm:DVA86_32155"/>
<dbReference type="CDD" id="cd05930">
    <property type="entry name" value="A_NRPS"/>
    <property type="match status" value="1"/>
</dbReference>
<dbReference type="FunFam" id="3.40.50.980:FF:000001">
    <property type="entry name" value="Non-ribosomal peptide synthetase"/>
    <property type="match status" value="1"/>
</dbReference>
<feature type="compositionally biased region" description="Basic and acidic residues" evidence="5">
    <location>
        <begin position="1887"/>
        <end position="1898"/>
    </location>
</feature>
<dbReference type="InterPro" id="IPR036736">
    <property type="entry name" value="ACP-like_sf"/>
</dbReference>
<evidence type="ECO:0000313" key="7">
    <source>
        <dbReference type="EMBL" id="AXK36540.1"/>
    </source>
</evidence>
<dbReference type="FunFam" id="2.30.38.10:FF:000001">
    <property type="entry name" value="Non-ribosomal peptide synthetase PvdI"/>
    <property type="match status" value="1"/>
</dbReference>
<protein>
    <submittedName>
        <fullName evidence="7">Amino acid adenylation domain-containing protein</fullName>
    </submittedName>
</protein>
<dbReference type="SUPFAM" id="SSF47336">
    <property type="entry name" value="ACP-like"/>
    <property type="match status" value="1"/>
</dbReference>
<feature type="region of interest" description="Disordered" evidence="5">
    <location>
        <begin position="2095"/>
        <end position="2118"/>
    </location>
</feature>
<dbReference type="Proteomes" id="UP000254425">
    <property type="component" value="Chromosome"/>
</dbReference>
<evidence type="ECO:0000256" key="4">
    <source>
        <dbReference type="ARBA" id="ARBA00022553"/>
    </source>
</evidence>
<dbReference type="CDD" id="cd19540">
    <property type="entry name" value="LCL_NRPS-like"/>
    <property type="match status" value="1"/>
</dbReference>
<dbReference type="InterPro" id="IPR020806">
    <property type="entry name" value="PKS_PP-bd"/>
</dbReference>
<comment type="similarity">
    <text evidence="2">Belongs to the ATP-dependent AMP-binding enzyme family.</text>
</comment>
<dbReference type="InterPro" id="IPR025110">
    <property type="entry name" value="AMP-bd_C"/>
</dbReference>
<evidence type="ECO:0000313" key="8">
    <source>
        <dbReference type="Proteomes" id="UP000254425"/>
    </source>
</evidence>
<dbReference type="Pfam" id="PF00668">
    <property type="entry name" value="Condensation"/>
    <property type="match status" value="2"/>
</dbReference>
<dbReference type="InterPro" id="IPR045851">
    <property type="entry name" value="AMP-bd_C_sf"/>
</dbReference>
<dbReference type="InterPro" id="IPR020845">
    <property type="entry name" value="AMP-binding_CS"/>
</dbReference>
<feature type="region of interest" description="Disordered" evidence="5">
    <location>
        <begin position="1927"/>
        <end position="1961"/>
    </location>
</feature>
<dbReference type="Gene3D" id="3.40.50.12780">
    <property type="entry name" value="N-terminal domain of ligase-like"/>
    <property type="match status" value="1"/>
</dbReference>
<dbReference type="GO" id="GO:0003824">
    <property type="term" value="F:catalytic activity"/>
    <property type="evidence" value="ECO:0007669"/>
    <property type="project" value="InterPro"/>
</dbReference>
<keyword evidence="3" id="KW-0596">Phosphopantetheine</keyword>
<dbReference type="Gene3D" id="3.40.50.980">
    <property type="match status" value="2"/>
</dbReference>
<dbReference type="GO" id="GO:0031177">
    <property type="term" value="F:phosphopantetheine binding"/>
    <property type="evidence" value="ECO:0007669"/>
    <property type="project" value="InterPro"/>
</dbReference>
<dbReference type="PROSITE" id="PS00012">
    <property type="entry name" value="PHOSPHOPANTETHEINE"/>
    <property type="match status" value="1"/>
</dbReference>
<dbReference type="SUPFAM" id="SSF56801">
    <property type="entry name" value="Acetyl-CoA synthetase-like"/>
    <property type="match status" value="2"/>
</dbReference>
<feature type="domain" description="Carrier" evidence="6">
    <location>
        <begin position="988"/>
        <end position="1063"/>
    </location>
</feature>
<dbReference type="CDD" id="cd19543">
    <property type="entry name" value="DCL_NRPS"/>
    <property type="match status" value="1"/>
</dbReference>
<organism evidence="7 8">
    <name type="scientific">Streptomyces armeniacus</name>
    <dbReference type="NCBI Taxonomy" id="83291"/>
    <lineage>
        <taxon>Bacteria</taxon>
        <taxon>Bacillati</taxon>
        <taxon>Actinomycetota</taxon>
        <taxon>Actinomycetes</taxon>
        <taxon>Kitasatosporales</taxon>
        <taxon>Streptomycetaceae</taxon>
        <taxon>Streptomyces</taxon>
    </lineage>
</organism>
<dbReference type="InterPro" id="IPR001242">
    <property type="entry name" value="Condensation_dom"/>
</dbReference>
<dbReference type="SMART" id="SM00823">
    <property type="entry name" value="PKS_PP"/>
    <property type="match status" value="1"/>
</dbReference>
<dbReference type="GO" id="GO:0008610">
    <property type="term" value="P:lipid biosynthetic process"/>
    <property type="evidence" value="ECO:0007669"/>
    <property type="project" value="UniProtKB-ARBA"/>
</dbReference>
<dbReference type="Gene3D" id="3.30.559.30">
    <property type="entry name" value="Nonribosomal peptide synthetase, condensation domain"/>
    <property type="match status" value="2"/>
</dbReference>
<dbReference type="InterPro" id="IPR023213">
    <property type="entry name" value="CAT-like_dom_sf"/>
</dbReference>
<gene>
    <name evidence="7" type="ORF">DVA86_32155</name>
</gene>
<dbReference type="GO" id="GO:0072330">
    <property type="term" value="P:monocarboxylic acid biosynthetic process"/>
    <property type="evidence" value="ECO:0007669"/>
    <property type="project" value="UniProtKB-ARBA"/>
</dbReference>
<dbReference type="Pfam" id="PF13193">
    <property type="entry name" value="AMP-binding_C"/>
    <property type="match status" value="1"/>
</dbReference>
<dbReference type="Pfam" id="PF00501">
    <property type="entry name" value="AMP-binding"/>
    <property type="match status" value="2"/>
</dbReference>
<evidence type="ECO:0000256" key="2">
    <source>
        <dbReference type="ARBA" id="ARBA00006432"/>
    </source>
</evidence>
<name>A0A345XY24_9ACTN</name>
<feature type="compositionally biased region" description="Basic and acidic residues" evidence="5">
    <location>
        <begin position="1950"/>
        <end position="1961"/>
    </location>
</feature>
<dbReference type="InterPro" id="IPR009081">
    <property type="entry name" value="PP-bd_ACP"/>
</dbReference>
<dbReference type="InterPro" id="IPR010071">
    <property type="entry name" value="AA_adenyl_dom"/>
</dbReference>
<dbReference type="Pfam" id="PF00550">
    <property type="entry name" value="PP-binding"/>
    <property type="match status" value="1"/>
</dbReference>
<dbReference type="InterPro" id="IPR006162">
    <property type="entry name" value="Ppantetheine_attach_site"/>
</dbReference>
<dbReference type="FunFam" id="1.10.1200.10:FF:000016">
    <property type="entry name" value="Non-ribosomal peptide synthase"/>
    <property type="match status" value="1"/>
</dbReference>
<dbReference type="Gene3D" id="1.10.1200.10">
    <property type="entry name" value="ACP-like"/>
    <property type="match status" value="1"/>
</dbReference>
<dbReference type="GO" id="GO:0043041">
    <property type="term" value="P:amino acid activation for nonribosomal peptide biosynthetic process"/>
    <property type="evidence" value="ECO:0007669"/>
    <property type="project" value="TreeGrafter"/>
</dbReference>
<dbReference type="Gene3D" id="3.30.559.10">
    <property type="entry name" value="Chloramphenicol acetyltransferase-like domain"/>
    <property type="match status" value="2"/>
</dbReference>
<keyword evidence="8" id="KW-1185">Reference proteome</keyword>
<dbReference type="PANTHER" id="PTHR45527">
    <property type="entry name" value="NONRIBOSOMAL PEPTIDE SYNTHETASE"/>
    <property type="match status" value="1"/>
</dbReference>
<proteinExistence type="inferred from homology"/>
<dbReference type="FunFam" id="3.30.300.30:FF:000010">
    <property type="entry name" value="Enterobactin synthetase component F"/>
    <property type="match status" value="1"/>
</dbReference>
<sequence>MEGPEVSQPGGLEDILPLTPLQEGLLFHSVYDEDSLDVYTAQLVLDLEGPLDAERLRAAAHALLVRYPNLRAAFLHEGLSRPVQAVPADTAPTWHETDLRGAGPDAVRRVLEEERWTRFDVTRPPLLRFLLLRRGTEAYSLALTHHHILLDGWSMPVLLRDLWALYESGGRPHALAPAPRYKDHLAWLARQDKAAARAAWRTALADLDSPTLLRPGHRQGPAAPDKAECTVPAETSRRLVELSRARGLTLNTVFQSAWALVLGQLTGRDDVVFGVTVSGRPPELRGVDAMVGLFINTVPVRVRLAARTPAADALGGLQEEQARLLDHQWLGLADIQHAAGFQTLFDTAMVFENYPLEQAGQTGDEQREPRVTGVSGTDATHYPLSLAVVPGERFGLRLGYQPGLFAPHEAEAVVRRVVRVLESLAADPDRPLGQLDMLLDGERAQLLSAGADSAESYGGAEPYAGTQPFAGTRAEPRTERPSSAAELFEAQAARTPDAPAVTSGGTTLTYAALNARANALARRLRDLGVGPERLVAVALPRSEKLLTALLAVLKTGAGYLPVDPEYPAERIEFMLDDAAPGLIVTTSGTEADLPRTRVPSLLLDGDETALPAGAAAANLRDGDRLAPADPAHPAYVIYTSGTTGRPKGVVIEQGGLGRYLRWMRDGHPAAAGTALLHSAVSFDLTVTALYAPLVSGGCVRADDLDEHAVPGEGRPRTTLMKVTPSHLPLLDDLPAEVSPADCLVVAGEQLTGEALAAWRRRHPHAAVVNSYGPTETTVNCAEFRLEPGESAPEGPLPVGRPVGGMRLYVLDGALRPVPAGARGELYVAGPGLARGYLNRPAPTGERFVSDPYGPPGARMYRTGDLARWRGDGLLEFFGRADDQVKVRGFRIEPGEIESVLTGSPGVERCAVVVREDHPGDRRLVAYLAAQDGDADVAQARAHLAARVPEYMVPSAFVVLERLPLTPNGKVDRRALPRPEYGSGSVGRGPRGPREEILCELFAEALGATAVGIDDDFFASGGHSLLATRLVGRIRSTLGVGLAVRRLFEHPTVAALAAALEDTEGRADGADGADGAAGVRPDLAPAVRPERVPVSFAQQRLWFLHQLEGPSATYNMPLALRLSGGGLDVAALRAAVDDLVVRHESLRTVFSEDESGTYQHVLAPGDTGTALTVTRCDADRLDAELAAAAAYAFDLAAEVPFRAVLFEASAQEHVLLLLVHHIAADGWSAGSLLRDLAAAYTARRDGGSPAWPALPVQYADHALWQRRMLSGDDTEGALSRQLAYWRDALRELPEEISLPLDRPRPAKATHRGDRTEFTITPDLHQRLATTARAAHTSVFMVLQTGLAILLHRLGAGTDIPLGAPIAGRTEAAAENVVGLFANTLVLRTDLSGDPTVRELLSRVRDTDLGAYAHQDVPFERLVEEVNPARSLSRHPLFQVMLAFNNTGAQTASGDLPDFPGTAVTAQHVDSGVARFDLAFALAEPGSDGGESAGLRGVLEFATDLFDAETAEWLVAAYVRVLESVARDQAQRVGAVDVLATGERHRLLEEFNDAERAFPTGTVVELFEEQALRAPEATAVVCGGRVLSYAEVDARAGRLAWLLAGRGVGPESLVAVAVVYYFCRYTGAHREIVLSVRRRRRLCIGGRGEAGPLVARRPQFGGERPEGLLHAAAVVDVLDAARVQRRVQLLEVRGHGRARDGRADDAGDQRGLYLGVPRGAVDRRDGLLRLADLEPVPQPHHPLGGPYGHHVGRRDEQRAVGHLDRGGVRGVHLGAAVDDDDLVARAHGADDLARGAVVDLLAAFALGGREEQREAGLVREHSVLEHARRQIADPGQVGGRAPELDVQERRDVPGLQVQVDERGVAPGRAGGQGQFHGGERAADAALGARHRDDRAARPAERLGPGAQVAAYARRPRGGRADPRHQLVVRQRQPDHPARARVHGRGVQARGRVPGDQDDRHGREAEGDLADQLQRGQRADQLVYEHGLGQVGDGLGRGLREGVEELRGVDRGRLRFAVGQLVEERDQGARGVRVADCREDAGDHGAHLFPARVYVRSSSGMGSLPGATSARRTCSANDSAYATRWASAVERANVIGTPSRSRSRVRASSSSLSLNGVSSPTSMTSALLTITLDWEGWALPPAPPVRSPSKVA</sequence>
<evidence type="ECO:0000256" key="5">
    <source>
        <dbReference type="SAM" id="MobiDB-lite"/>
    </source>
</evidence>
<dbReference type="Gene3D" id="3.30.300.30">
    <property type="match status" value="1"/>
</dbReference>